<dbReference type="PANTHER" id="PTHR33116:SF84">
    <property type="entry name" value="RNA-DIRECTED DNA POLYMERASE"/>
    <property type="match status" value="1"/>
</dbReference>
<dbReference type="EnsemblPlants" id="evm.model.09.1248">
    <property type="protein sequence ID" value="cds.evm.model.09.1248"/>
    <property type="gene ID" value="evm.TU.09.1248"/>
</dbReference>
<protein>
    <recommendedName>
        <fullName evidence="3">DUF4283 domain-containing protein</fullName>
    </recommendedName>
</protein>
<sequence>MVEPMASLFCLRASNNFACCSLSKSDAMMTGVKITSDDIHDEVEFWKPSIVCNVLGANPTLAILKGFVRRMWFEKIERVGLAWETSINVKKEDIRMVPIWVHLDDLDLKYWGERSLFKIIGQVGQPVIVDEATKNREKLCFPRVLIEVEIEQELPELIEFEDKNGCTITVSISYEWKLVICANCKYYTWCNQQKGADRIYSKIDRVLANSEWMATFTAAEVCFQSEGIFYHSPAVVTVREAILGGKKPFHYFRMWSNRPLYANMVAGSWKQLNATHFGDLPATANRAKTQLQECQNALQQNPFDEILQEQEAERFSFDKVKQAIFANPGNKAPCPYGNLLREINSIVLIFIPKSKCPNTVADYRPIACCNVLYKAATKLTCKRLKSVLPFLVSQNQSGFVQERIMKKISSKQDFKFHERCGDLKLNHLSFADDVLLFYNGDYKSIYFMLQGLNLFSQTSGLFPIPSKISVYCNNMSDTDIQRILDASGLKRYEVPFRYLGVPICPKKISSLECSLLVEKMVAGIRTWSTKHLTFARRAVLTNSVLMAIHSYWSQIMVLPKKIVAEIEAICWTFLWSGSHQLKGVAAVAWKTVCKEKSAEGLGLKQAGLLESISGVAELEHVQKVAARSNKMAWKGQNQQVSKRCNGCCTCSFGVHIVVLPKFNFMGKQSCKK</sequence>
<keyword evidence="2" id="KW-1185">Reference proteome</keyword>
<accession>A0A803QDU5</accession>
<organism evidence="1 2">
    <name type="scientific">Cannabis sativa</name>
    <name type="common">Hemp</name>
    <name type="synonym">Marijuana</name>
    <dbReference type="NCBI Taxonomy" id="3483"/>
    <lineage>
        <taxon>Eukaryota</taxon>
        <taxon>Viridiplantae</taxon>
        <taxon>Streptophyta</taxon>
        <taxon>Embryophyta</taxon>
        <taxon>Tracheophyta</taxon>
        <taxon>Spermatophyta</taxon>
        <taxon>Magnoliopsida</taxon>
        <taxon>eudicotyledons</taxon>
        <taxon>Gunneridae</taxon>
        <taxon>Pentapetalae</taxon>
        <taxon>rosids</taxon>
        <taxon>fabids</taxon>
        <taxon>Rosales</taxon>
        <taxon>Cannabaceae</taxon>
        <taxon>Cannabis</taxon>
    </lineage>
</organism>
<reference evidence="1" key="1">
    <citation type="submission" date="2018-11" db="EMBL/GenBank/DDBJ databases">
        <authorList>
            <person name="Grassa J C."/>
        </authorList>
    </citation>
    <scope>NUCLEOTIDE SEQUENCE [LARGE SCALE GENOMIC DNA]</scope>
</reference>
<dbReference type="Proteomes" id="UP000596661">
    <property type="component" value="Chromosome 9"/>
</dbReference>
<dbReference type="AlphaFoldDB" id="A0A803QDU5"/>
<dbReference type="EMBL" id="UZAU01000765">
    <property type="status" value="NOT_ANNOTATED_CDS"/>
    <property type="molecule type" value="Genomic_DNA"/>
</dbReference>
<name>A0A803QDU5_CANSA</name>
<proteinExistence type="predicted"/>
<evidence type="ECO:0000313" key="2">
    <source>
        <dbReference type="Proteomes" id="UP000596661"/>
    </source>
</evidence>
<dbReference type="PANTHER" id="PTHR33116">
    <property type="entry name" value="REVERSE TRANSCRIPTASE ZINC-BINDING DOMAIN-CONTAINING PROTEIN-RELATED-RELATED"/>
    <property type="match status" value="1"/>
</dbReference>
<evidence type="ECO:0008006" key="3">
    <source>
        <dbReference type="Google" id="ProtNLM"/>
    </source>
</evidence>
<evidence type="ECO:0000313" key="1">
    <source>
        <dbReference type="EnsemblPlants" id="cds.evm.model.09.1248"/>
    </source>
</evidence>
<dbReference type="Gramene" id="evm.model.09.1248">
    <property type="protein sequence ID" value="cds.evm.model.09.1248"/>
    <property type="gene ID" value="evm.TU.09.1248"/>
</dbReference>
<reference evidence="1" key="2">
    <citation type="submission" date="2021-03" db="UniProtKB">
        <authorList>
            <consortium name="EnsemblPlants"/>
        </authorList>
    </citation>
    <scope>IDENTIFICATION</scope>
</reference>